<feature type="transmembrane region" description="Helical" evidence="1">
    <location>
        <begin position="43"/>
        <end position="62"/>
    </location>
</feature>
<sequence>MHARTRPLYPRAAFWFLLVLGTALIGFWGTYFTRLADNNGIRHAHAATAFAWVLLLVTQAWLMRRRNFTVHRALGRTSLLLAPLFVVTGLFLVQDMLAHPSPFAQAFGVRLAFLDLTSLAWFAIAYSLALRHRRETPLHARYMASTALLVLPPALTRALGMNIPAITSFEMALHSAYFVTGFLLAAMLLHDVRSEGRVRAPYALLLGLTVLQQIAFVVLPDVPAWTRFCGWIAGL</sequence>
<comment type="caution">
    <text evidence="2">The sequence shown here is derived from an EMBL/GenBank/DDBJ whole genome shotgun (WGS) entry which is preliminary data.</text>
</comment>
<organism evidence="2 3">
    <name type="scientific">Pseudoxanthomonas helianthi</name>
    <dbReference type="NCBI Taxonomy" id="1453541"/>
    <lineage>
        <taxon>Bacteria</taxon>
        <taxon>Pseudomonadati</taxon>
        <taxon>Pseudomonadota</taxon>
        <taxon>Gammaproteobacteria</taxon>
        <taxon>Lysobacterales</taxon>
        <taxon>Lysobacteraceae</taxon>
        <taxon>Pseudoxanthomonas</taxon>
    </lineage>
</organism>
<feature type="transmembrane region" description="Helical" evidence="1">
    <location>
        <begin position="171"/>
        <end position="189"/>
    </location>
</feature>
<reference evidence="2" key="1">
    <citation type="journal article" date="2016" name="Int. J. Syst. Evol. Microbiol.">
        <title>Pseudoxanthomonas helianthi sp. nov., isolated from roots of Jerusalem artichoke (Helianthus tuberosus).</title>
        <authorList>
            <person name="Kittiwongwattana C."/>
            <person name="Thawai C."/>
        </authorList>
    </citation>
    <scope>NUCLEOTIDE SEQUENCE</scope>
    <source>
        <strain evidence="2">110414</strain>
    </source>
</reference>
<feature type="transmembrane region" description="Helical" evidence="1">
    <location>
        <begin position="12"/>
        <end position="31"/>
    </location>
</feature>
<dbReference type="Proteomes" id="UP000673447">
    <property type="component" value="Unassembled WGS sequence"/>
</dbReference>
<keyword evidence="3" id="KW-1185">Reference proteome</keyword>
<reference evidence="2" key="2">
    <citation type="submission" date="2021-03" db="EMBL/GenBank/DDBJ databases">
        <authorList>
            <person name="Cao W."/>
        </authorList>
    </citation>
    <scope>NUCLEOTIDE SEQUENCE</scope>
    <source>
        <strain evidence="2">110414</strain>
    </source>
</reference>
<dbReference type="EMBL" id="JAGKTC010000001">
    <property type="protein sequence ID" value="MBP3984045.1"/>
    <property type="molecule type" value="Genomic_DNA"/>
</dbReference>
<keyword evidence="1" id="KW-1133">Transmembrane helix</keyword>
<dbReference type="RefSeq" id="WP_210535843.1">
    <property type="nucleotide sequence ID" value="NZ_JAGKTC010000001.1"/>
</dbReference>
<feature type="transmembrane region" description="Helical" evidence="1">
    <location>
        <begin position="112"/>
        <end position="130"/>
    </location>
</feature>
<evidence type="ECO:0000256" key="1">
    <source>
        <dbReference type="SAM" id="Phobius"/>
    </source>
</evidence>
<keyword evidence="1" id="KW-0472">Membrane</keyword>
<feature type="transmembrane region" description="Helical" evidence="1">
    <location>
        <begin position="142"/>
        <end position="159"/>
    </location>
</feature>
<evidence type="ECO:0000313" key="2">
    <source>
        <dbReference type="EMBL" id="MBP3984045.1"/>
    </source>
</evidence>
<dbReference type="AlphaFoldDB" id="A0A941ATE3"/>
<keyword evidence="1" id="KW-0812">Transmembrane</keyword>
<accession>A0A941ATE3</accession>
<name>A0A941ATE3_9GAMM</name>
<evidence type="ECO:0000313" key="3">
    <source>
        <dbReference type="Proteomes" id="UP000673447"/>
    </source>
</evidence>
<feature type="transmembrane region" description="Helical" evidence="1">
    <location>
        <begin position="201"/>
        <end position="219"/>
    </location>
</feature>
<gene>
    <name evidence="2" type="ORF">J5837_06350</name>
</gene>
<protein>
    <submittedName>
        <fullName evidence="2">Uncharacterized protein</fullName>
    </submittedName>
</protein>
<feature type="transmembrane region" description="Helical" evidence="1">
    <location>
        <begin position="74"/>
        <end position="92"/>
    </location>
</feature>
<proteinExistence type="predicted"/>